<accession>A0A8K0KAJ9</accession>
<evidence type="ECO:0000256" key="1">
    <source>
        <dbReference type="ARBA" id="ARBA00004186"/>
    </source>
</evidence>
<comment type="caution">
    <text evidence="12">The sequence shown here is derived from an EMBL/GenBank/DDBJ whole genome shotgun (WGS) entry which is preliminary data.</text>
</comment>
<name>A0A8K0KAJ9_LADFU</name>
<feature type="non-terminal residue" evidence="12">
    <location>
        <position position="1"/>
    </location>
</feature>
<evidence type="ECO:0000256" key="9">
    <source>
        <dbReference type="PROSITE-ProRule" id="PRU00283"/>
    </source>
</evidence>
<feature type="domain" description="Kinesin motor" evidence="11">
    <location>
        <begin position="79"/>
        <end position="420"/>
    </location>
</feature>
<dbReference type="GO" id="GO:0090307">
    <property type="term" value="P:mitotic spindle assembly"/>
    <property type="evidence" value="ECO:0007669"/>
    <property type="project" value="TreeGrafter"/>
</dbReference>
<dbReference type="Gene3D" id="3.40.850.10">
    <property type="entry name" value="Kinesin motor domain"/>
    <property type="match status" value="2"/>
</dbReference>
<feature type="coiled-coil region" evidence="10">
    <location>
        <begin position="531"/>
        <end position="601"/>
    </location>
</feature>
<dbReference type="PANTHER" id="PTHR47970:SF29">
    <property type="entry name" value="KINESIN FAMILY MEMBER 20B"/>
    <property type="match status" value="1"/>
</dbReference>
<dbReference type="GO" id="GO:0005634">
    <property type="term" value="C:nucleus"/>
    <property type="evidence" value="ECO:0007669"/>
    <property type="project" value="TreeGrafter"/>
</dbReference>
<protein>
    <recommendedName>
        <fullName evidence="11">Kinesin motor domain-containing protein</fullName>
    </recommendedName>
</protein>
<keyword evidence="7 9" id="KW-0505">Motor protein</keyword>
<keyword evidence="3" id="KW-0597">Phosphoprotein</keyword>
<dbReference type="GO" id="GO:0008574">
    <property type="term" value="F:plus-end-directed microtubule motor activity"/>
    <property type="evidence" value="ECO:0007669"/>
    <property type="project" value="TreeGrafter"/>
</dbReference>
<gene>
    <name evidence="12" type="ORF">J437_LFUL012286</name>
</gene>
<dbReference type="Proteomes" id="UP000792457">
    <property type="component" value="Unassembled WGS sequence"/>
</dbReference>
<evidence type="ECO:0000256" key="3">
    <source>
        <dbReference type="ARBA" id="ARBA00022553"/>
    </source>
</evidence>
<sequence>MNIQTTEEAEKHSNPKNRCAPAPNGFSYFLLSVTIKGDMSFLTCDESRDRKAYYRSLSKNVRKNLGDELKEEEVPTIGHVQVFLRIKPVAHDSHFGLIKDEHTLVTLPPKESYTFKSLKHFADSTNAYKFSKIFGPSTSQKDVFNGIVAPFVEDFVNGTDCLLFAYGPSSAGKTFTMQGSPKHPGLIPRTLDVLFNTIKDYIMKDIKYKPMRHDNIIILSSEAIEKEHKKKDFILNWNPKSVQKQKDMKYSVWVSFAEVYNETVYDLLEYLPGKAPVNIKRNKLKLVNDHNGNTFISDLREVCVMSEDEAYQVMLFGKCNLQFATTKLNHKSSRSHCIFTIKLVQVPNVSDPKFARINMNNQTSDNKMMVPFRESKLTRIFQNSLTGCGNVAMIVNINQSPLLFDETINVLKYSAVAQEIVLKPLEIIKPPPKRKTRFSVFVDKHKKLDNATSVEVSCEVEEMTTQEKDFYEQMIESLKNEIENLKQDIQTRELRVRKELCNRFSEMMQEQQRKTTEMLRETEKDTEEYYLWEIERMEQDFEERLKKARMEANGSDQNLTEDQSDLIAGLHSKIEAMTREVDDLKNKLNRVQSENDGLKITNSDFRCKIEALEYSSLSKHELFK</sequence>
<keyword evidence="4 9" id="KW-0547">Nucleotide-binding</keyword>
<dbReference type="GO" id="GO:0005524">
    <property type="term" value="F:ATP binding"/>
    <property type="evidence" value="ECO:0007669"/>
    <property type="project" value="UniProtKB-UniRule"/>
</dbReference>
<dbReference type="GO" id="GO:0007018">
    <property type="term" value="P:microtubule-based movement"/>
    <property type="evidence" value="ECO:0007669"/>
    <property type="project" value="InterPro"/>
</dbReference>
<dbReference type="InterPro" id="IPR036961">
    <property type="entry name" value="Kinesin_motor_dom_sf"/>
</dbReference>
<evidence type="ECO:0000256" key="7">
    <source>
        <dbReference type="ARBA" id="ARBA00023175"/>
    </source>
</evidence>
<dbReference type="InterPro" id="IPR027417">
    <property type="entry name" value="P-loop_NTPase"/>
</dbReference>
<dbReference type="GO" id="GO:0008017">
    <property type="term" value="F:microtubule binding"/>
    <property type="evidence" value="ECO:0007669"/>
    <property type="project" value="InterPro"/>
</dbReference>
<dbReference type="SUPFAM" id="SSF52540">
    <property type="entry name" value="P-loop containing nucleoside triphosphate hydrolases"/>
    <property type="match status" value="1"/>
</dbReference>
<evidence type="ECO:0000256" key="5">
    <source>
        <dbReference type="ARBA" id="ARBA00022840"/>
    </source>
</evidence>
<evidence type="ECO:0000256" key="8">
    <source>
        <dbReference type="ARBA" id="ARBA00023212"/>
    </source>
</evidence>
<keyword evidence="6 10" id="KW-0175">Coiled coil</keyword>
<comment type="subcellular location">
    <subcellularLocation>
        <location evidence="1">Cytoplasm</location>
        <location evidence="1">Cytoskeleton</location>
        <location evidence="1">Spindle</location>
    </subcellularLocation>
</comment>
<dbReference type="AlphaFoldDB" id="A0A8K0KAJ9"/>
<evidence type="ECO:0000313" key="13">
    <source>
        <dbReference type="Proteomes" id="UP000792457"/>
    </source>
</evidence>
<comment type="similarity">
    <text evidence="9">Belongs to the TRAFAC class myosin-kinesin ATPase superfamily. Kinesin family.</text>
</comment>
<evidence type="ECO:0000256" key="10">
    <source>
        <dbReference type="SAM" id="Coils"/>
    </source>
</evidence>
<dbReference type="SMART" id="SM00129">
    <property type="entry name" value="KISc"/>
    <property type="match status" value="1"/>
</dbReference>
<dbReference type="GO" id="GO:0005876">
    <property type="term" value="C:spindle microtubule"/>
    <property type="evidence" value="ECO:0007669"/>
    <property type="project" value="TreeGrafter"/>
</dbReference>
<keyword evidence="13" id="KW-1185">Reference proteome</keyword>
<reference evidence="12" key="1">
    <citation type="submission" date="2013-04" db="EMBL/GenBank/DDBJ databases">
        <authorList>
            <person name="Qu J."/>
            <person name="Murali S.C."/>
            <person name="Bandaranaike D."/>
            <person name="Bellair M."/>
            <person name="Blankenburg K."/>
            <person name="Chao H."/>
            <person name="Dinh H."/>
            <person name="Doddapaneni H."/>
            <person name="Downs B."/>
            <person name="Dugan-Rocha S."/>
            <person name="Elkadiri S."/>
            <person name="Gnanaolivu R.D."/>
            <person name="Hernandez B."/>
            <person name="Javaid M."/>
            <person name="Jayaseelan J.C."/>
            <person name="Lee S."/>
            <person name="Li M."/>
            <person name="Ming W."/>
            <person name="Munidasa M."/>
            <person name="Muniz J."/>
            <person name="Nguyen L."/>
            <person name="Ongeri F."/>
            <person name="Osuji N."/>
            <person name="Pu L.-L."/>
            <person name="Puazo M."/>
            <person name="Qu C."/>
            <person name="Quiroz J."/>
            <person name="Raj R."/>
            <person name="Weissenberger G."/>
            <person name="Xin Y."/>
            <person name="Zou X."/>
            <person name="Han Y."/>
            <person name="Richards S."/>
            <person name="Worley K."/>
            <person name="Muzny D."/>
            <person name="Gibbs R."/>
        </authorList>
    </citation>
    <scope>NUCLEOTIDE SEQUENCE</scope>
    <source>
        <strain evidence="12">Sampled in the wild</strain>
    </source>
</reference>
<dbReference type="PANTHER" id="PTHR47970">
    <property type="entry name" value="KINESIN-LIKE PROTEIN KIF11"/>
    <property type="match status" value="1"/>
</dbReference>
<evidence type="ECO:0000256" key="2">
    <source>
        <dbReference type="ARBA" id="ARBA00022490"/>
    </source>
</evidence>
<dbReference type="PRINTS" id="PR00380">
    <property type="entry name" value="KINESINHEAVY"/>
</dbReference>
<feature type="coiled-coil region" evidence="10">
    <location>
        <begin position="461"/>
        <end position="495"/>
    </location>
</feature>
<dbReference type="Pfam" id="PF00225">
    <property type="entry name" value="Kinesin"/>
    <property type="match status" value="2"/>
</dbReference>
<dbReference type="PROSITE" id="PS50067">
    <property type="entry name" value="KINESIN_MOTOR_2"/>
    <property type="match status" value="1"/>
</dbReference>
<dbReference type="InterPro" id="IPR047149">
    <property type="entry name" value="KIF11-like"/>
</dbReference>
<dbReference type="GO" id="GO:0072686">
    <property type="term" value="C:mitotic spindle"/>
    <property type="evidence" value="ECO:0007669"/>
    <property type="project" value="TreeGrafter"/>
</dbReference>
<dbReference type="EMBL" id="KZ308561">
    <property type="protein sequence ID" value="KAG8231594.1"/>
    <property type="molecule type" value="Genomic_DNA"/>
</dbReference>
<evidence type="ECO:0000256" key="6">
    <source>
        <dbReference type="ARBA" id="ARBA00023054"/>
    </source>
</evidence>
<proteinExistence type="inferred from homology"/>
<dbReference type="GO" id="GO:0051231">
    <property type="term" value="P:spindle elongation"/>
    <property type="evidence" value="ECO:0007669"/>
    <property type="project" value="TreeGrafter"/>
</dbReference>
<evidence type="ECO:0000256" key="4">
    <source>
        <dbReference type="ARBA" id="ARBA00022741"/>
    </source>
</evidence>
<feature type="binding site" evidence="9">
    <location>
        <begin position="167"/>
        <end position="174"/>
    </location>
    <ligand>
        <name>ATP</name>
        <dbReference type="ChEBI" id="CHEBI:30616"/>
    </ligand>
</feature>
<keyword evidence="5 9" id="KW-0067">ATP-binding</keyword>
<keyword evidence="8" id="KW-0206">Cytoskeleton</keyword>
<dbReference type="InterPro" id="IPR001752">
    <property type="entry name" value="Kinesin_motor_dom"/>
</dbReference>
<evidence type="ECO:0000313" key="12">
    <source>
        <dbReference type="EMBL" id="KAG8231594.1"/>
    </source>
</evidence>
<keyword evidence="2" id="KW-0963">Cytoplasm</keyword>
<dbReference type="OrthoDB" id="123929at2759"/>
<organism evidence="12 13">
    <name type="scientific">Ladona fulva</name>
    <name type="common">Scarce chaser dragonfly</name>
    <name type="synonym">Libellula fulva</name>
    <dbReference type="NCBI Taxonomy" id="123851"/>
    <lineage>
        <taxon>Eukaryota</taxon>
        <taxon>Metazoa</taxon>
        <taxon>Ecdysozoa</taxon>
        <taxon>Arthropoda</taxon>
        <taxon>Hexapoda</taxon>
        <taxon>Insecta</taxon>
        <taxon>Pterygota</taxon>
        <taxon>Palaeoptera</taxon>
        <taxon>Odonata</taxon>
        <taxon>Epiprocta</taxon>
        <taxon>Anisoptera</taxon>
        <taxon>Libelluloidea</taxon>
        <taxon>Libellulidae</taxon>
        <taxon>Ladona</taxon>
    </lineage>
</organism>
<reference evidence="12" key="2">
    <citation type="submission" date="2017-10" db="EMBL/GenBank/DDBJ databases">
        <title>Ladona fulva Genome sequencing and assembly.</title>
        <authorList>
            <person name="Murali S."/>
            <person name="Richards S."/>
            <person name="Bandaranaike D."/>
            <person name="Bellair M."/>
            <person name="Blankenburg K."/>
            <person name="Chao H."/>
            <person name="Dinh H."/>
            <person name="Doddapaneni H."/>
            <person name="Dugan-Rocha S."/>
            <person name="Elkadiri S."/>
            <person name="Gnanaolivu R."/>
            <person name="Hernandez B."/>
            <person name="Skinner E."/>
            <person name="Javaid M."/>
            <person name="Lee S."/>
            <person name="Li M."/>
            <person name="Ming W."/>
            <person name="Munidasa M."/>
            <person name="Muniz J."/>
            <person name="Nguyen L."/>
            <person name="Hughes D."/>
            <person name="Osuji N."/>
            <person name="Pu L.-L."/>
            <person name="Puazo M."/>
            <person name="Qu C."/>
            <person name="Quiroz J."/>
            <person name="Raj R."/>
            <person name="Weissenberger G."/>
            <person name="Xin Y."/>
            <person name="Zou X."/>
            <person name="Han Y."/>
            <person name="Worley K."/>
            <person name="Muzny D."/>
            <person name="Gibbs R."/>
        </authorList>
    </citation>
    <scope>NUCLEOTIDE SEQUENCE</scope>
    <source>
        <strain evidence="12">Sampled in the wild</strain>
    </source>
</reference>
<evidence type="ECO:0000259" key="11">
    <source>
        <dbReference type="PROSITE" id="PS50067"/>
    </source>
</evidence>